<feature type="transmembrane region" description="Helical" evidence="2">
    <location>
        <begin position="408"/>
        <end position="430"/>
    </location>
</feature>
<dbReference type="EMBL" id="CP036290">
    <property type="protein sequence ID" value="QDU86029.1"/>
    <property type="molecule type" value="Genomic_DNA"/>
</dbReference>
<keyword evidence="2" id="KW-0812">Transmembrane</keyword>
<accession>A0A518D3J8</accession>
<keyword evidence="2" id="KW-0472">Membrane</keyword>
<dbReference type="PANTHER" id="PTHR32309">
    <property type="entry name" value="TYROSINE-PROTEIN KINASE"/>
    <property type="match status" value="1"/>
</dbReference>
<organism evidence="3 4">
    <name type="scientific">Rohdeia mirabilis</name>
    <dbReference type="NCBI Taxonomy" id="2528008"/>
    <lineage>
        <taxon>Bacteria</taxon>
        <taxon>Pseudomonadati</taxon>
        <taxon>Planctomycetota</taxon>
        <taxon>Planctomycetia</taxon>
        <taxon>Planctomycetia incertae sedis</taxon>
        <taxon>Rohdeia</taxon>
    </lineage>
</organism>
<evidence type="ECO:0000256" key="2">
    <source>
        <dbReference type="SAM" id="Phobius"/>
    </source>
</evidence>
<dbReference type="AlphaFoldDB" id="A0A518D3J8"/>
<dbReference type="Proteomes" id="UP000319342">
    <property type="component" value="Chromosome"/>
</dbReference>
<evidence type="ECO:0000313" key="3">
    <source>
        <dbReference type="EMBL" id="QDU86029.1"/>
    </source>
</evidence>
<keyword evidence="1" id="KW-0175">Coiled coil</keyword>
<dbReference type="OrthoDB" id="9812433at2"/>
<evidence type="ECO:0000313" key="4">
    <source>
        <dbReference type="Proteomes" id="UP000319342"/>
    </source>
</evidence>
<name>A0A518D3J8_9BACT</name>
<evidence type="ECO:0008006" key="5">
    <source>
        <dbReference type="Google" id="ProtNLM"/>
    </source>
</evidence>
<keyword evidence="4" id="KW-1185">Reference proteome</keyword>
<proteinExistence type="predicted"/>
<evidence type="ECO:0000256" key="1">
    <source>
        <dbReference type="SAM" id="Coils"/>
    </source>
</evidence>
<reference evidence="3 4" key="1">
    <citation type="submission" date="2019-02" db="EMBL/GenBank/DDBJ databases">
        <title>Deep-cultivation of Planctomycetes and their phenomic and genomic characterization uncovers novel biology.</title>
        <authorList>
            <person name="Wiegand S."/>
            <person name="Jogler M."/>
            <person name="Boedeker C."/>
            <person name="Pinto D."/>
            <person name="Vollmers J."/>
            <person name="Rivas-Marin E."/>
            <person name="Kohn T."/>
            <person name="Peeters S.H."/>
            <person name="Heuer A."/>
            <person name="Rast P."/>
            <person name="Oberbeckmann S."/>
            <person name="Bunk B."/>
            <person name="Jeske O."/>
            <person name="Meyerdierks A."/>
            <person name="Storesund J.E."/>
            <person name="Kallscheuer N."/>
            <person name="Luecker S."/>
            <person name="Lage O.M."/>
            <person name="Pohl T."/>
            <person name="Merkel B.J."/>
            <person name="Hornburger P."/>
            <person name="Mueller R.-W."/>
            <person name="Bruemmer F."/>
            <person name="Labrenz M."/>
            <person name="Spormann A.M."/>
            <person name="Op den Camp H."/>
            <person name="Overmann J."/>
            <person name="Amann R."/>
            <person name="Jetten M.S.M."/>
            <person name="Mascher T."/>
            <person name="Medema M.H."/>
            <person name="Devos D.P."/>
            <person name="Kaster A.-K."/>
            <person name="Ovreas L."/>
            <person name="Rohde M."/>
            <person name="Galperin M.Y."/>
            <person name="Jogler C."/>
        </authorList>
    </citation>
    <scope>NUCLEOTIDE SEQUENCE [LARGE SCALE GENOMIC DNA]</scope>
    <source>
        <strain evidence="3 4">Pla163</strain>
    </source>
</reference>
<gene>
    <name evidence="3" type="ORF">Pla163_31780</name>
</gene>
<dbReference type="PANTHER" id="PTHR32309:SF31">
    <property type="entry name" value="CAPSULAR EXOPOLYSACCHARIDE FAMILY"/>
    <property type="match status" value="1"/>
</dbReference>
<protein>
    <recommendedName>
        <fullName evidence="5">Chain length determinant protein</fullName>
    </recommendedName>
</protein>
<feature type="coiled-coil region" evidence="1">
    <location>
        <begin position="228"/>
        <end position="285"/>
    </location>
</feature>
<sequence length="470" mass="52786">MDPIDDNADMDAGRERRLVIRLVIQALWRSRGLIIALCTLGVLYGLYDGLRQPNVYLSQAKMLLRLGEREQMTGESLLGTSVSRESRPTIEDEIHMLYDEDVFMRVVRHIGPARLLEVEDPRSSDGPNTSLVVKGMHAIQAALMSSGSRTANIGRYSEEQQAILATDALMKDTFIMAEDNSNVITVRTVSTSPGKARYIAGLLLEAFIDRHREQFSLDRYLPTYRKRRDEARVEFDAAREALAAHVEETGFIDLETQRELVLTARSQANQQIASTRSRVTALERERELTQKTLNENRDSMSSATYADLRDRLQTLAIEIPTSEIALDAQAQELVRLNEELTLIEQSAKIQDVLSAEVERTGRLFRELSERLTKIEALAQIDVEGDTNLMPLQLPTLALEKEGPKRMKLIVLGAAGGLALGIFAAVLRYLLDRRLRFPEQLERDFEVPVLAVLPDLAPTTPPVVQKLERAA</sequence>
<dbReference type="RefSeq" id="WP_145190517.1">
    <property type="nucleotide sequence ID" value="NZ_CP036290.1"/>
</dbReference>
<keyword evidence="2" id="KW-1133">Transmembrane helix</keyword>
<dbReference type="InterPro" id="IPR050445">
    <property type="entry name" value="Bact_polysacc_biosynth/exp"/>
</dbReference>